<dbReference type="EMBL" id="JASCZI010030434">
    <property type="protein sequence ID" value="MED6122595.1"/>
    <property type="molecule type" value="Genomic_DNA"/>
</dbReference>
<evidence type="ECO:0000256" key="4">
    <source>
        <dbReference type="ARBA" id="ARBA00022614"/>
    </source>
</evidence>
<evidence type="ECO:0000313" key="12">
    <source>
        <dbReference type="Proteomes" id="UP001341840"/>
    </source>
</evidence>
<sequence length="197" mass="21509">KIPNILVSIDLSSNIFEGEIPDDIGELRALKSLNLSHNKLVGHISQFLGNLTNLESLDLSSNMLTGEIPTELTNLNFLEVLNLSQNQLVGSIPQGKQFDAFPNDSYLGNMGLCGPPLSLECNNNVPQQEYPSSDAEDKFGFGWKPVAIGYACGTVLGIGLGSCVFWIGKPEWLVIIFGGTTTRIKRRSRGNRRARTT</sequence>
<proteinExistence type="inferred from homology"/>
<dbReference type="InterPro" id="IPR032675">
    <property type="entry name" value="LRR_dom_sf"/>
</dbReference>
<keyword evidence="5" id="KW-0812">Transmembrane</keyword>
<evidence type="ECO:0000256" key="10">
    <source>
        <dbReference type="ARBA" id="ARBA00023180"/>
    </source>
</evidence>
<gene>
    <name evidence="11" type="ORF">PIB30_041133</name>
</gene>
<dbReference type="PRINTS" id="PR00019">
    <property type="entry name" value="LEURICHRPT"/>
</dbReference>
<evidence type="ECO:0000256" key="3">
    <source>
        <dbReference type="ARBA" id="ARBA00022475"/>
    </source>
</evidence>
<evidence type="ECO:0000256" key="8">
    <source>
        <dbReference type="ARBA" id="ARBA00023136"/>
    </source>
</evidence>
<feature type="non-terminal residue" evidence="11">
    <location>
        <position position="1"/>
    </location>
</feature>
<dbReference type="InterPro" id="IPR001611">
    <property type="entry name" value="Leu-rich_rpt"/>
</dbReference>
<keyword evidence="12" id="KW-1185">Reference proteome</keyword>
<dbReference type="Proteomes" id="UP001341840">
    <property type="component" value="Unassembled WGS sequence"/>
</dbReference>
<evidence type="ECO:0000256" key="5">
    <source>
        <dbReference type="ARBA" id="ARBA00022692"/>
    </source>
</evidence>
<dbReference type="PANTHER" id="PTHR27004">
    <property type="entry name" value="RECEPTOR-LIKE PROTEIN 12 ISOFORM X1"/>
    <property type="match status" value="1"/>
</dbReference>
<evidence type="ECO:0000256" key="6">
    <source>
        <dbReference type="ARBA" id="ARBA00022737"/>
    </source>
</evidence>
<keyword evidence="10" id="KW-0325">Glycoprotein</keyword>
<evidence type="ECO:0000256" key="1">
    <source>
        <dbReference type="ARBA" id="ARBA00004251"/>
    </source>
</evidence>
<dbReference type="Gene3D" id="3.80.10.10">
    <property type="entry name" value="Ribonuclease Inhibitor"/>
    <property type="match status" value="1"/>
</dbReference>
<keyword evidence="4" id="KW-0433">Leucine-rich repeat</keyword>
<reference evidence="11 12" key="1">
    <citation type="journal article" date="2023" name="Plants (Basel)">
        <title>Bridging the Gap: Combining Genomics and Transcriptomics Approaches to Understand Stylosanthes scabra, an Orphan Legume from the Brazilian Caatinga.</title>
        <authorList>
            <person name="Ferreira-Neto J.R.C."/>
            <person name="da Silva M.D."/>
            <person name="Binneck E."/>
            <person name="de Melo N.F."/>
            <person name="da Silva R.H."/>
            <person name="de Melo A.L.T.M."/>
            <person name="Pandolfi V."/>
            <person name="Bustamante F.O."/>
            <person name="Brasileiro-Vidal A.C."/>
            <person name="Benko-Iseppon A.M."/>
        </authorList>
    </citation>
    <scope>NUCLEOTIDE SEQUENCE [LARGE SCALE GENOMIC DNA]</scope>
    <source>
        <tissue evidence="11">Leaves</tissue>
    </source>
</reference>
<keyword evidence="8" id="KW-0472">Membrane</keyword>
<dbReference type="PANTHER" id="PTHR27004:SF444">
    <property type="entry name" value="TM RESISTANCE PROTEIN, PUTATIVE-RELATED"/>
    <property type="match status" value="1"/>
</dbReference>
<dbReference type="SUPFAM" id="SSF52058">
    <property type="entry name" value="L domain-like"/>
    <property type="match status" value="1"/>
</dbReference>
<comment type="caution">
    <text evidence="11">The sequence shown here is derived from an EMBL/GenBank/DDBJ whole genome shotgun (WGS) entry which is preliminary data.</text>
</comment>
<evidence type="ECO:0000256" key="7">
    <source>
        <dbReference type="ARBA" id="ARBA00022989"/>
    </source>
</evidence>
<protein>
    <recommendedName>
        <fullName evidence="13">Receptor-like protein kinase</fullName>
    </recommendedName>
</protein>
<evidence type="ECO:0008006" key="13">
    <source>
        <dbReference type="Google" id="ProtNLM"/>
    </source>
</evidence>
<name>A0ABU6RFB2_9FABA</name>
<keyword evidence="9" id="KW-0675">Receptor</keyword>
<accession>A0ABU6RFB2</accession>
<comment type="similarity">
    <text evidence="2">Belongs to the RLP family.</text>
</comment>
<evidence type="ECO:0000256" key="2">
    <source>
        <dbReference type="ARBA" id="ARBA00009592"/>
    </source>
</evidence>
<keyword evidence="6" id="KW-0677">Repeat</keyword>
<organism evidence="11 12">
    <name type="scientific">Stylosanthes scabra</name>
    <dbReference type="NCBI Taxonomy" id="79078"/>
    <lineage>
        <taxon>Eukaryota</taxon>
        <taxon>Viridiplantae</taxon>
        <taxon>Streptophyta</taxon>
        <taxon>Embryophyta</taxon>
        <taxon>Tracheophyta</taxon>
        <taxon>Spermatophyta</taxon>
        <taxon>Magnoliopsida</taxon>
        <taxon>eudicotyledons</taxon>
        <taxon>Gunneridae</taxon>
        <taxon>Pentapetalae</taxon>
        <taxon>rosids</taxon>
        <taxon>fabids</taxon>
        <taxon>Fabales</taxon>
        <taxon>Fabaceae</taxon>
        <taxon>Papilionoideae</taxon>
        <taxon>50 kb inversion clade</taxon>
        <taxon>dalbergioids sensu lato</taxon>
        <taxon>Dalbergieae</taxon>
        <taxon>Pterocarpus clade</taxon>
        <taxon>Stylosanthes</taxon>
    </lineage>
</organism>
<dbReference type="Pfam" id="PF00560">
    <property type="entry name" value="LRR_1"/>
    <property type="match status" value="4"/>
</dbReference>
<dbReference type="PROSITE" id="PS51450">
    <property type="entry name" value="LRR"/>
    <property type="match status" value="1"/>
</dbReference>
<evidence type="ECO:0000256" key="9">
    <source>
        <dbReference type="ARBA" id="ARBA00023170"/>
    </source>
</evidence>
<evidence type="ECO:0000313" key="11">
    <source>
        <dbReference type="EMBL" id="MED6122595.1"/>
    </source>
</evidence>
<keyword evidence="3" id="KW-1003">Cell membrane</keyword>
<comment type="subcellular location">
    <subcellularLocation>
        <location evidence="1">Cell membrane</location>
        <topology evidence="1">Single-pass type I membrane protein</topology>
    </subcellularLocation>
</comment>
<keyword evidence="7" id="KW-1133">Transmembrane helix</keyword>